<name>A0A9Q1LNN8_9SOLA</name>
<keyword evidence="2" id="KW-1185">Reference proteome</keyword>
<accession>A0A9Q1LNN8</accession>
<dbReference type="AlphaFoldDB" id="A0A9Q1LNN8"/>
<gene>
    <name evidence="1" type="ORF">K7X08_032304</name>
</gene>
<organism evidence="1 2">
    <name type="scientific">Anisodus acutangulus</name>
    <dbReference type="NCBI Taxonomy" id="402998"/>
    <lineage>
        <taxon>Eukaryota</taxon>
        <taxon>Viridiplantae</taxon>
        <taxon>Streptophyta</taxon>
        <taxon>Embryophyta</taxon>
        <taxon>Tracheophyta</taxon>
        <taxon>Spermatophyta</taxon>
        <taxon>Magnoliopsida</taxon>
        <taxon>eudicotyledons</taxon>
        <taxon>Gunneridae</taxon>
        <taxon>Pentapetalae</taxon>
        <taxon>asterids</taxon>
        <taxon>lamiids</taxon>
        <taxon>Solanales</taxon>
        <taxon>Solanaceae</taxon>
        <taxon>Solanoideae</taxon>
        <taxon>Hyoscyameae</taxon>
        <taxon>Anisodus</taxon>
    </lineage>
</organism>
<dbReference type="Proteomes" id="UP001152561">
    <property type="component" value="Unassembled WGS sequence"/>
</dbReference>
<sequence length="191" mass="21205">MDKLNTLDALKAIECAEALGKYFDNSISESVVSSPMDESYATSLGHSLVNSSGAVFYDKYFMSNVHYDSLPLSGAMEGDMTNSFSQVPYEVLKCFNYDGECHVRSSFSKGEVMRLCDSSSCGFDVDIDKYVTTCAVVNHEALVKLALVEEDCEILTYFSSMIYLSLGCPSQEVELIDHDHLERQSSREKKG</sequence>
<proteinExistence type="predicted"/>
<dbReference type="EMBL" id="JAJAGQ010000017">
    <property type="protein sequence ID" value="KAJ8538835.1"/>
    <property type="molecule type" value="Genomic_DNA"/>
</dbReference>
<comment type="caution">
    <text evidence="1">The sequence shown here is derived from an EMBL/GenBank/DDBJ whole genome shotgun (WGS) entry which is preliminary data.</text>
</comment>
<evidence type="ECO:0000313" key="1">
    <source>
        <dbReference type="EMBL" id="KAJ8538835.1"/>
    </source>
</evidence>
<protein>
    <submittedName>
        <fullName evidence="1">Uncharacterized protein</fullName>
    </submittedName>
</protein>
<reference evidence="2" key="1">
    <citation type="journal article" date="2023" name="Proc. Natl. Acad. Sci. U.S.A.">
        <title>Genomic and structural basis for evolution of tropane alkaloid biosynthesis.</title>
        <authorList>
            <person name="Wanga Y.-J."/>
            <person name="Taina T."/>
            <person name="Yua J.-Y."/>
            <person name="Lia J."/>
            <person name="Xua B."/>
            <person name="Chenc J."/>
            <person name="D'Auriad J.C."/>
            <person name="Huanga J.-P."/>
            <person name="Huanga S.-X."/>
        </authorList>
    </citation>
    <scope>NUCLEOTIDE SEQUENCE [LARGE SCALE GENOMIC DNA]</scope>
    <source>
        <strain evidence="2">cv. KIB-2019</strain>
    </source>
</reference>
<evidence type="ECO:0000313" key="2">
    <source>
        <dbReference type="Proteomes" id="UP001152561"/>
    </source>
</evidence>